<dbReference type="Gene3D" id="3.40.50.300">
    <property type="entry name" value="P-loop containing nucleotide triphosphate hydrolases"/>
    <property type="match status" value="1"/>
</dbReference>
<feature type="domain" description="G" evidence="1">
    <location>
        <begin position="19"/>
        <end position="158"/>
    </location>
</feature>
<dbReference type="InterPro" id="IPR006073">
    <property type="entry name" value="GTP-bd"/>
</dbReference>
<dbReference type="GO" id="GO:0005525">
    <property type="term" value="F:GTP binding"/>
    <property type="evidence" value="ECO:0007669"/>
    <property type="project" value="InterPro"/>
</dbReference>
<protein>
    <recommendedName>
        <fullName evidence="1">G domain-containing protein</fullName>
    </recommendedName>
</protein>
<organism evidence="2 3">
    <name type="scientific">Suillus luteus UH-Slu-Lm8-n1</name>
    <dbReference type="NCBI Taxonomy" id="930992"/>
    <lineage>
        <taxon>Eukaryota</taxon>
        <taxon>Fungi</taxon>
        <taxon>Dikarya</taxon>
        <taxon>Basidiomycota</taxon>
        <taxon>Agaricomycotina</taxon>
        <taxon>Agaricomycetes</taxon>
        <taxon>Agaricomycetidae</taxon>
        <taxon>Boletales</taxon>
        <taxon>Suillineae</taxon>
        <taxon>Suillaceae</taxon>
        <taxon>Suillus</taxon>
    </lineage>
</organism>
<evidence type="ECO:0000313" key="2">
    <source>
        <dbReference type="EMBL" id="KIK31860.1"/>
    </source>
</evidence>
<dbReference type="Proteomes" id="UP000054485">
    <property type="component" value="Unassembled WGS sequence"/>
</dbReference>
<dbReference type="HOGENOM" id="CLU_023805_1_0_1"/>
<sequence>MAPIEAQDSNLRTMIGRLRILIVGRRNAGKTTILRKVCDTADNPEIYDTNGKKIKDDEVKATIERGNHNIRQAMVFKSKPEFVFHDSCGFEGGSKAEFEEMKQFISEHVDARRLEERIHAIWYCISMDDRSRTIQKSEEKFFIECNTGRIPVIVVFTKFAELNSVAYGKNKKQLEGLSKEEWSRKITEHVEELFTNTGVLDRLNDPKNRTRPKSHVRLEDMTEPNANCNNLLESTTFALDDEELRLCLVSTQQSNLELCIKCAVA</sequence>
<accession>A0A0C9Z347</accession>
<dbReference type="CDD" id="cd00882">
    <property type="entry name" value="Ras_like_GTPase"/>
    <property type="match status" value="1"/>
</dbReference>
<dbReference type="InterPro" id="IPR027417">
    <property type="entry name" value="P-loop_NTPase"/>
</dbReference>
<gene>
    <name evidence="2" type="ORF">CY34DRAFT_814479</name>
</gene>
<keyword evidence="3" id="KW-1185">Reference proteome</keyword>
<dbReference type="OrthoDB" id="59699at2759"/>
<evidence type="ECO:0000313" key="3">
    <source>
        <dbReference type="Proteomes" id="UP000054485"/>
    </source>
</evidence>
<reference evidence="2 3" key="1">
    <citation type="submission" date="2014-04" db="EMBL/GenBank/DDBJ databases">
        <authorList>
            <consortium name="DOE Joint Genome Institute"/>
            <person name="Kuo A."/>
            <person name="Ruytinx J."/>
            <person name="Rineau F."/>
            <person name="Colpaert J."/>
            <person name="Kohler A."/>
            <person name="Nagy L.G."/>
            <person name="Floudas D."/>
            <person name="Copeland A."/>
            <person name="Barry K.W."/>
            <person name="Cichocki N."/>
            <person name="Veneault-Fourrey C."/>
            <person name="LaButti K."/>
            <person name="Lindquist E.A."/>
            <person name="Lipzen A."/>
            <person name="Lundell T."/>
            <person name="Morin E."/>
            <person name="Murat C."/>
            <person name="Sun H."/>
            <person name="Tunlid A."/>
            <person name="Henrissat B."/>
            <person name="Grigoriev I.V."/>
            <person name="Hibbett D.S."/>
            <person name="Martin F."/>
            <person name="Nordberg H.P."/>
            <person name="Cantor M.N."/>
            <person name="Hua S.X."/>
        </authorList>
    </citation>
    <scope>NUCLEOTIDE SEQUENCE [LARGE SCALE GENOMIC DNA]</scope>
    <source>
        <strain evidence="2 3">UH-Slu-Lm8-n1</strain>
    </source>
</reference>
<dbReference type="STRING" id="930992.A0A0C9Z347"/>
<dbReference type="Pfam" id="PF01926">
    <property type="entry name" value="MMR_HSR1"/>
    <property type="match status" value="1"/>
</dbReference>
<name>A0A0C9Z347_9AGAM</name>
<dbReference type="InParanoid" id="A0A0C9Z347"/>
<reference evidence="3" key="2">
    <citation type="submission" date="2015-01" db="EMBL/GenBank/DDBJ databases">
        <title>Evolutionary Origins and Diversification of the Mycorrhizal Mutualists.</title>
        <authorList>
            <consortium name="DOE Joint Genome Institute"/>
            <consortium name="Mycorrhizal Genomics Consortium"/>
            <person name="Kohler A."/>
            <person name="Kuo A."/>
            <person name="Nagy L.G."/>
            <person name="Floudas D."/>
            <person name="Copeland A."/>
            <person name="Barry K.W."/>
            <person name="Cichocki N."/>
            <person name="Veneault-Fourrey C."/>
            <person name="LaButti K."/>
            <person name="Lindquist E.A."/>
            <person name="Lipzen A."/>
            <person name="Lundell T."/>
            <person name="Morin E."/>
            <person name="Murat C."/>
            <person name="Riley R."/>
            <person name="Ohm R."/>
            <person name="Sun H."/>
            <person name="Tunlid A."/>
            <person name="Henrissat B."/>
            <person name="Grigoriev I.V."/>
            <person name="Hibbett D.S."/>
            <person name="Martin F."/>
        </authorList>
    </citation>
    <scope>NUCLEOTIDE SEQUENCE [LARGE SCALE GENOMIC DNA]</scope>
    <source>
        <strain evidence="3">UH-Slu-Lm8-n1</strain>
    </source>
</reference>
<evidence type="ECO:0000259" key="1">
    <source>
        <dbReference type="Pfam" id="PF01926"/>
    </source>
</evidence>
<proteinExistence type="predicted"/>
<dbReference type="AlphaFoldDB" id="A0A0C9Z347"/>
<dbReference type="SUPFAM" id="SSF52540">
    <property type="entry name" value="P-loop containing nucleoside triphosphate hydrolases"/>
    <property type="match status" value="1"/>
</dbReference>
<dbReference type="EMBL" id="KN836580">
    <property type="protein sequence ID" value="KIK31860.1"/>
    <property type="molecule type" value="Genomic_DNA"/>
</dbReference>